<gene>
    <name evidence="3" type="ORF">PR003_g31287</name>
</gene>
<comment type="caution">
    <text evidence="3">The sequence shown here is derived from an EMBL/GenBank/DDBJ whole genome shotgun (WGS) entry which is preliminary data.</text>
</comment>
<dbReference type="AlphaFoldDB" id="A0A6A4B8L9"/>
<proteinExistence type="predicted"/>
<evidence type="ECO:0000313" key="3">
    <source>
        <dbReference type="EMBL" id="KAE9268943.1"/>
    </source>
</evidence>
<protein>
    <submittedName>
        <fullName evidence="3">Uncharacterized protein</fullName>
    </submittedName>
</protein>
<evidence type="ECO:0000256" key="1">
    <source>
        <dbReference type="SAM" id="Coils"/>
    </source>
</evidence>
<organism evidence="3 4">
    <name type="scientific">Phytophthora rubi</name>
    <dbReference type="NCBI Taxonomy" id="129364"/>
    <lineage>
        <taxon>Eukaryota</taxon>
        <taxon>Sar</taxon>
        <taxon>Stramenopiles</taxon>
        <taxon>Oomycota</taxon>
        <taxon>Peronosporomycetes</taxon>
        <taxon>Peronosporales</taxon>
        <taxon>Peronosporaceae</taxon>
        <taxon>Phytophthora</taxon>
    </lineage>
</organism>
<accession>A0A6A4B8L9</accession>
<feature type="region of interest" description="Disordered" evidence="2">
    <location>
        <begin position="368"/>
        <end position="392"/>
    </location>
</feature>
<feature type="coiled-coil region" evidence="1">
    <location>
        <begin position="175"/>
        <end position="256"/>
    </location>
</feature>
<dbReference type="EMBL" id="QXFT01006471">
    <property type="protein sequence ID" value="KAE9268943.1"/>
    <property type="molecule type" value="Genomic_DNA"/>
</dbReference>
<feature type="non-terminal residue" evidence="3">
    <location>
        <position position="1"/>
    </location>
</feature>
<name>A0A6A4B8L9_9STRA</name>
<evidence type="ECO:0000313" key="4">
    <source>
        <dbReference type="Proteomes" id="UP000434957"/>
    </source>
</evidence>
<feature type="compositionally biased region" description="Polar residues" evidence="2">
    <location>
        <begin position="380"/>
        <end position="392"/>
    </location>
</feature>
<dbReference type="Proteomes" id="UP000434957">
    <property type="component" value="Unassembled WGS sequence"/>
</dbReference>
<sequence>TAESSRDTVLQDLFQLQQKHADLRKSHTDLERYYSQWKARAEYLDRENRQLRRDLDHARRPRDRSALGQENYQLRRDLDRARRRLDDSALSQENRRLRRDLDQAHQQIAGSAAAADLQAARLEIHVRGEKIAELERLLAKANERRAQLHRVHERTLDSANRTVQGLRRDLDSLRGGRYTDRLQAAQRQVQQLTQELDSLRGDSGHARLQAAEHKVEDLTRELNSVRRQHTKAEDSLQGAQEACRGLNAERDHLIKDRDDAVQSPKRVQSRLSHHEAEIAQVGQIHQERDEFQQERDRLRQERDKMATRVTKLTAQLDQSSQDREAAISKRNEAIREGQKYYDSNRDLLAQIADMQHSYRLVRQDFDRVQDQQDSSDKNVRISSPATPRSLGNETALSTAWRLLLRPPCMAPLLNAVGKRPLPLRTPAHL</sequence>
<keyword evidence="4" id="KW-1185">Reference proteome</keyword>
<keyword evidence="1" id="KW-0175">Coiled coil</keyword>
<feature type="compositionally biased region" description="Basic and acidic residues" evidence="2">
    <location>
        <begin position="368"/>
        <end position="379"/>
    </location>
</feature>
<evidence type="ECO:0000256" key="2">
    <source>
        <dbReference type="SAM" id="MobiDB-lite"/>
    </source>
</evidence>
<reference evidence="3 4" key="1">
    <citation type="submission" date="2018-08" db="EMBL/GenBank/DDBJ databases">
        <title>Genomic investigation of the strawberry pathogen Phytophthora fragariae indicates pathogenicity is determined by transcriptional variation in three key races.</title>
        <authorList>
            <person name="Adams T.M."/>
            <person name="Armitage A.D."/>
            <person name="Sobczyk M.K."/>
            <person name="Bates H.J."/>
            <person name="Dunwell J.M."/>
            <person name="Nellist C.F."/>
            <person name="Harrison R.J."/>
        </authorList>
    </citation>
    <scope>NUCLEOTIDE SEQUENCE [LARGE SCALE GENOMIC DNA]</scope>
    <source>
        <strain evidence="3 4">SCRP333</strain>
    </source>
</reference>
<feature type="coiled-coil region" evidence="1">
    <location>
        <begin position="281"/>
        <end position="315"/>
    </location>
</feature>
<dbReference type="Gene3D" id="1.10.287.1490">
    <property type="match status" value="1"/>
</dbReference>